<accession>A0AAV4TNF4</accession>
<keyword evidence="2" id="KW-1185">Reference proteome</keyword>
<dbReference type="EMBL" id="BPLR01011407">
    <property type="protein sequence ID" value="GIY46370.1"/>
    <property type="molecule type" value="Genomic_DNA"/>
</dbReference>
<name>A0AAV4TNF4_CAEEX</name>
<evidence type="ECO:0000313" key="1">
    <source>
        <dbReference type="EMBL" id="GIY46370.1"/>
    </source>
</evidence>
<proteinExistence type="predicted"/>
<gene>
    <name evidence="1" type="ORF">CEXT_268151</name>
</gene>
<dbReference type="Proteomes" id="UP001054945">
    <property type="component" value="Unassembled WGS sequence"/>
</dbReference>
<organism evidence="1 2">
    <name type="scientific">Caerostris extrusa</name>
    <name type="common">Bark spider</name>
    <name type="synonym">Caerostris bankana</name>
    <dbReference type="NCBI Taxonomy" id="172846"/>
    <lineage>
        <taxon>Eukaryota</taxon>
        <taxon>Metazoa</taxon>
        <taxon>Ecdysozoa</taxon>
        <taxon>Arthropoda</taxon>
        <taxon>Chelicerata</taxon>
        <taxon>Arachnida</taxon>
        <taxon>Araneae</taxon>
        <taxon>Araneomorphae</taxon>
        <taxon>Entelegynae</taxon>
        <taxon>Araneoidea</taxon>
        <taxon>Araneidae</taxon>
        <taxon>Caerostris</taxon>
    </lineage>
</organism>
<reference evidence="1 2" key="1">
    <citation type="submission" date="2021-06" db="EMBL/GenBank/DDBJ databases">
        <title>Caerostris extrusa draft genome.</title>
        <authorList>
            <person name="Kono N."/>
            <person name="Arakawa K."/>
        </authorList>
    </citation>
    <scope>NUCLEOTIDE SEQUENCE [LARGE SCALE GENOMIC DNA]</scope>
</reference>
<dbReference type="AlphaFoldDB" id="A0AAV4TNF4"/>
<comment type="caution">
    <text evidence="1">The sequence shown here is derived from an EMBL/GenBank/DDBJ whole genome shotgun (WGS) entry which is preliminary data.</text>
</comment>
<sequence>MYLPNLIITKLNFKYVNNGKYVKAVLTVTIRTRWSSLGCTSEIQPKGQGVGGRLDSFMMIGLQLRDSLQASSTSFFS</sequence>
<protein>
    <submittedName>
        <fullName evidence="1">Uncharacterized protein</fullName>
    </submittedName>
</protein>
<evidence type="ECO:0000313" key="2">
    <source>
        <dbReference type="Proteomes" id="UP001054945"/>
    </source>
</evidence>